<sequence>MKMGQKRWKKIALAVLIVFALIGMAATVAVLPFVGNYISDMNREVDTTPLVSVPFSTQQEGYQQTMNDVPIPHRGLFALMVRLKPKTGIHLSKEEIDNLFYQARHVPFVVKYEVQTAGNPSLLYGKDTVVADFSKEENGDFIFSVHSGFVRKGDRLMIRAENLIQVPEFAKFDAFLEFREKRPDK</sequence>
<proteinExistence type="predicted"/>
<protein>
    <submittedName>
        <fullName evidence="1">Uncharacterized protein</fullName>
    </submittedName>
</protein>
<dbReference type="AlphaFoldDB" id="C0DZ09"/>
<name>C0DZ09_EIKCO</name>
<gene>
    <name evidence="1" type="ORF">EIKCOROL_02626</name>
</gene>
<reference evidence="1 2" key="1">
    <citation type="submission" date="2009-01" db="EMBL/GenBank/DDBJ databases">
        <authorList>
            <person name="Fulton L."/>
            <person name="Clifton S."/>
            <person name="Chinwalla A.T."/>
            <person name="Mitreva M."/>
            <person name="Sodergren E."/>
            <person name="Weinstock G."/>
            <person name="Clifton S."/>
            <person name="Dooling D.J."/>
            <person name="Fulton B."/>
            <person name="Minx P."/>
            <person name="Pepin K.H."/>
            <person name="Johnson M."/>
            <person name="Bhonagiri V."/>
            <person name="Nash W.E."/>
            <person name="Mardis E.R."/>
            <person name="Wilson R.K."/>
        </authorList>
    </citation>
    <scope>NUCLEOTIDE SEQUENCE [LARGE SCALE GENOMIC DNA]</scope>
    <source>
        <strain evidence="1 2">ATCC 23834</strain>
    </source>
</reference>
<evidence type="ECO:0000313" key="1">
    <source>
        <dbReference type="EMBL" id="EEG22713.1"/>
    </source>
</evidence>
<dbReference type="Proteomes" id="UP000005837">
    <property type="component" value="Unassembled WGS sequence"/>
</dbReference>
<dbReference type="HOGENOM" id="CLU_1459158_0_0_4"/>
<comment type="caution">
    <text evidence="1">The sequence shown here is derived from an EMBL/GenBank/DDBJ whole genome shotgun (WGS) entry which is preliminary data.</text>
</comment>
<evidence type="ECO:0000313" key="2">
    <source>
        <dbReference type="Proteomes" id="UP000005837"/>
    </source>
</evidence>
<dbReference type="EMBL" id="ACEA01000060">
    <property type="protein sequence ID" value="EEG22713.1"/>
    <property type="molecule type" value="Genomic_DNA"/>
</dbReference>
<accession>C0DZ09</accession>
<organism evidence="1 2">
    <name type="scientific">Eikenella corrodens ATCC 23834</name>
    <dbReference type="NCBI Taxonomy" id="546274"/>
    <lineage>
        <taxon>Bacteria</taxon>
        <taxon>Pseudomonadati</taxon>
        <taxon>Pseudomonadota</taxon>
        <taxon>Betaproteobacteria</taxon>
        <taxon>Neisseriales</taxon>
        <taxon>Neisseriaceae</taxon>
        <taxon>Eikenella</taxon>
    </lineage>
</organism>